<evidence type="ECO:0000313" key="1">
    <source>
        <dbReference type="EMBL" id="MVO09763.1"/>
    </source>
</evidence>
<protein>
    <submittedName>
        <fullName evidence="1">Uncharacterized protein</fullName>
    </submittedName>
</protein>
<dbReference type="EMBL" id="WQLW01000008">
    <property type="protein sequence ID" value="MVO09763.1"/>
    <property type="molecule type" value="Genomic_DNA"/>
</dbReference>
<comment type="caution">
    <text evidence="1">The sequence shown here is derived from an EMBL/GenBank/DDBJ whole genome shotgun (WGS) entry which is preliminary data.</text>
</comment>
<organism evidence="1 2">
    <name type="scientific">Flavobacterium profundi</name>
    <dbReference type="NCBI Taxonomy" id="1774945"/>
    <lineage>
        <taxon>Bacteria</taxon>
        <taxon>Pseudomonadati</taxon>
        <taxon>Bacteroidota</taxon>
        <taxon>Flavobacteriia</taxon>
        <taxon>Flavobacteriales</taxon>
        <taxon>Flavobacteriaceae</taxon>
        <taxon>Flavobacterium</taxon>
    </lineage>
</organism>
<evidence type="ECO:0000313" key="2">
    <source>
        <dbReference type="Proteomes" id="UP000431264"/>
    </source>
</evidence>
<proteinExistence type="predicted"/>
<gene>
    <name evidence="1" type="ORF">GOQ30_11395</name>
</gene>
<dbReference type="AlphaFoldDB" id="A0A6I4IJ25"/>
<keyword evidence="2" id="KW-1185">Reference proteome</keyword>
<accession>A0A6I4IJ25</accession>
<name>A0A6I4IJ25_9FLAO</name>
<dbReference type="OrthoDB" id="9895869at2"/>
<reference evidence="2" key="1">
    <citation type="submission" date="2019-05" db="EMBL/GenBank/DDBJ databases">
        <title>Flavobacterium profundi sp. nov., isolated from a deep-sea seamount.</title>
        <authorList>
            <person name="Zhang D.-C."/>
        </authorList>
    </citation>
    <scope>NUCLEOTIDE SEQUENCE [LARGE SCALE GENOMIC DNA]</scope>
    <source>
        <strain evidence="2">TP390</strain>
    </source>
</reference>
<sequence>MRREFDYVGKEKLDLAKQEHRDVVIQRNKNLEYFIKNDICVYDNKDILKIKVEFTVTINCLVCGNTIDKDKEVDFEEISNIHLPVVKCSCCETSYHYTNKNEVYQIALKKTEKPTKKK</sequence>
<dbReference type="Proteomes" id="UP000431264">
    <property type="component" value="Unassembled WGS sequence"/>
</dbReference>
<dbReference type="RefSeq" id="WP_140998142.1">
    <property type="nucleotide sequence ID" value="NZ_VDCZ01000008.1"/>
</dbReference>